<keyword evidence="3 5" id="KW-0819">tRNA processing</keyword>
<comment type="similarity">
    <text evidence="2 5">Belongs to the pseudouridine synthase TruB family. Type 1 subfamily.</text>
</comment>
<dbReference type="PANTHER" id="PTHR13767:SF2">
    <property type="entry name" value="PSEUDOURIDYLATE SYNTHASE TRUB1"/>
    <property type="match status" value="1"/>
</dbReference>
<reference evidence="8 9" key="1">
    <citation type="submission" date="2018-08" db="EMBL/GenBank/DDBJ databases">
        <title>The metabolism and importance of syntrophic acetate oxidation coupled to methane or sulfide production in haloalkaline environments.</title>
        <authorList>
            <person name="Timmers P.H.A."/>
            <person name="Vavourakis C.D."/>
            <person name="Sorokin D.Y."/>
            <person name="Sinninghe Damste J.S."/>
            <person name="Muyzer G."/>
            <person name="Stams A.J.M."/>
            <person name="Plugge C.M."/>
        </authorList>
    </citation>
    <scope>NUCLEOTIDE SEQUENCE [LARGE SCALE GENOMIC DNA]</scope>
    <source>
        <strain evidence="8">MSAO_Bac1</strain>
    </source>
</reference>
<comment type="function">
    <text evidence="5">Responsible for synthesis of pseudouridine from uracil-55 in the psi GC loop of transfer RNAs.</text>
</comment>
<feature type="active site" description="Nucleophile" evidence="5">
    <location>
        <position position="48"/>
    </location>
</feature>
<gene>
    <name evidence="5 8" type="primary">truB</name>
    <name evidence="8" type="ORF">D5R97_05920</name>
</gene>
<dbReference type="CDD" id="cd02573">
    <property type="entry name" value="PseudoU_synth_EcTruB"/>
    <property type="match status" value="1"/>
</dbReference>
<evidence type="ECO:0000256" key="1">
    <source>
        <dbReference type="ARBA" id="ARBA00000385"/>
    </source>
</evidence>
<organism evidence="8 9">
    <name type="scientific">Candidatus Syntrophonatronum acetioxidans</name>
    <dbReference type="NCBI Taxonomy" id="1795816"/>
    <lineage>
        <taxon>Bacteria</taxon>
        <taxon>Bacillati</taxon>
        <taxon>Bacillota</taxon>
        <taxon>Clostridia</taxon>
        <taxon>Eubacteriales</taxon>
        <taxon>Syntrophomonadaceae</taxon>
        <taxon>Candidatus Syntrophonatronum</taxon>
    </lineage>
</organism>
<name>A0A424YDY5_9FIRM</name>
<dbReference type="AlphaFoldDB" id="A0A424YDY5"/>
<comment type="catalytic activity">
    <reaction evidence="1 5">
        <text>uridine(55) in tRNA = pseudouridine(55) in tRNA</text>
        <dbReference type="Rhea" id="RHEA:42532"/>
        <dbReference type="Rhea" id="RHEA-COMP:10101"/>
        <dbReference type="Rhea" id="RHEA-COMP:10102"/>
        <dbReference type="ChEBI" id="CHEBI:65314"/>
        <dbReference type="ChEBI" id="CHEBI:65315"/>
        <dbReference type="EC" id="5.4.99.25"/>
    </reaction>
</comment>
<dbReference type="GO" id="GO:0160148">
    <property type="term" value="F:tRNA pseudouridine(55) synthase activity"/>
    <property type="evidence" value="ECO:0007669"/>
    <property type="project" value="UniProtKB-EC"/>
</dbReference>
<dbReference type="GO" id="GO:0003723">
    <property type="term" value="F:RNA binding"/>
    <property type="evidence" value="ECO:0007669"/>
    <property type="project" value="InterPro"/>
</dbReference>
<dbReference type="NCBIfam" id="TIGR00431">
    <property type="entry name" value="TruB"/>
    <property type="match status" value="1"/>
</dbReference>
<accession>A0A424YDY5</accession>
<evidence type="ECO:0000313" key="8">
    <source>
        <dbReference type="EMBL" id="RQD75388.1"/>
    </source>
</evidence>
<dbReference type="GO" id="GO:1990481">
    <property type="term" value="P:mRNA pseudouridine synthesis"/>
    <property type="evidence" value="ECO:0007669"/>
    <property type="project" value="TreeGrafter"/>
</dbReference>
<dbReference type="HAMAP" id="MF_01080">
    <property type="entry name" value="TruB_bact"/>
    <property type="match status" value="1"/>
</dbReference>
<dbReference type="Pfam" id="PF16198">
    <property type="entry name" value="TruB_C_2"/>
    <property type="match status" value="1"/>
</dbReference>
<dbReference type="Proteomes" id="UP000285138">
    <property type="component" value="Unassembled WGS sequence"/>
</dbReference>
<dbReference type="EC" id="5.4.99.25" evidence="5"/>
<sequence length="308" mass="34449">MNTSQKPVIKMNGFINFLKPPGISSHQGIIFFRKLLKVKKVGHAGTLDPGAAGVLPVCLGKGTKASSYLMDTRKKYRAEIYLGVTTDTLDSWGKIVKELPLDGIYSRDIINVVENFKGKITQVPPMYSAIKKKGKPLYQVARRGDTVEREPREVFIYSLNIIYIDLPRVLLEVECSKGTYIRTLAADIGESLGVGASLSFLLRTKSGPFEINEGFTREEIEECYQAGRIQNLILPVDIAFLHLSQAVIKEEARKALMNGVSLDTASLQKYEISDKIVRIYSPAREFLALGRWQGHPPHLKLRPVKLFV</sequence>
<keyword evidence="4 5" id="KW-0413">Isomerase</keyword>
<evidence type="ECO:0000259" key="6">
    <source>
        <dbReference type="Pfam" id="PF01509"/>
    </source>
</evidence>
<dbReference type="InterPro" id="IPR020103">
    <property type="entry name" value="PsdUridine_synth_cat_dom_sf"/>
</dbReference>
<dbReference type="InterPro" id="IPR002501">
    <property type="entry name" value="PsdUridine_synth_N"/>
</dbReference>
<dbReference type="Pfam" id="PF01509">
    <property type="entry name" value="TruB_N"/>
    <property type="match status" value="1"/>
</dbReference>
<feature type="domain" description="tRNA pseudouridylate synthase B C-terminal" evidence="7">
    <location>
        <begin position="182"/>
        <end position="239"/>
    </location>
</feature>
<dbReference type="EMBL" id="QZAA01000160">
    <property type="protein sequence ID" value="RQD75388.1"/>
    <property type="molecule type" value="Genomic_DNA"/>
</dbReference>
<dbReference type="Gene3D" id="3.30.2350.10">
    <property type="entry name" value="Pseudouridine synthase"/>
    <property type="match status" value="1"/>
</dbReference>
<comment type="caution">
    <text evidence="8">The sequence shown here is derived from an EMBL/GenBank/DDBJ whole genome shotgun (WGS) entry which is preliminary data.</text>
</comment>
<dbReference type="InterPro" id="IPR014780">
    <property type="entry name" value="tRNA_psdUridine_synth_TruB"/>
</dbReference>
<evidence type="ECO:0000313" key="9">
    <source>
        <dbReference type="Proteomes" id="UP000285138"/>
    </source>
</evidence>
<proteinExistence type="inferred from homology"/>
<dbReference type="PANTHER" id="PTHR13767">
    <property type="entry name" value="TRNA-PSEUDOURIDINE SYNTHASE"/>
    <property type="match status" value="1"/>
</dbReference>
<evidence type="ECO:0000256" key="3">
    <source>
        <dbReference type="ARBA" id="ARBA00022694"/>
    </source>
</evidence>
<dbReference type="InterPro" id="IPR032819">
    <property type="entry name" value="TruB_C"/>
</dbReference>
<dbReference type="GO" id="GO:0031119">
    <property type="term" value="P:tRNA pseudouridine synthesis"/>
    <property type="evidence" value="ECO:0007669"/>
    <property type="project" value="UniProtKB-UniRule"/>
</dbReference>
<protein>
    <recommendedName>
        <fullName evidence="5">tRNA pseudouridine synthase B</fullName>
        <ecNumber evidence="5">5.4.99.25</ecNumber>
    </recommendedName>
    <alternativeName>
        <fullName evidence="5">tRNA pseudouridine(55) synthase</fullName>
        <shortName evidence="5">Psi55 synthase</shortName>
    </alternativeName>
    <alternativeName>
        <fullName evidence="5">tRNA pseudouridylate synthase</fullName>
    </alternativeName>
    <alternativeName>
        <fullName evidence="5">tRNA-uridine isomerase</fullName>
    </alternativeName>
</protein>
<evidence type="ECO:0000256" key="5">
    <source>
        <dbReference type="HAMAP-Rule" id="MF_01080"/>
    </source>
</evidence>
<dbReference type="SUPFAM" id="SSF55120">
    <property type="entry name" value="Pseudouridine synthase"/>
    <property type="match status" value="1"/>
</dbReference>
<feature type="domain" description="Pseudouridine synthase II N-terminal" evidence="6">
    <location>
        <begin position="33"/>
        <end position="181"/>
    </location>
</feature>
<evidence type="ECO:0000259" key="7">
    <source>
        <dbReference type="Pfam" id="PF16198"/>
    </source>
</evidence>
<evidence type="ECO:0000256" key="2">
    <source>
        <dbReference type="ARBA" id="ARBA00005642"/>
    </source>
</evidence>
<evidence type="ECO:0000256" key="4">
    <source>
        <dbReference type="ARBA" id="ARBA00023235"/>
    </source>
</evidence>